<comment type="catalytic activity">
    <reaction evidence="5">
        <text>oxaloacetate + 2 Na(+)(in) + H(+) = pyruvate + 2 Na(+)(out) + CO2</text>
        <dbReference type="Rhea" id="RHEA:57724"/>
        <dbReference type="ChEBI" id="CHEBI:15361"/>
        <dbReference type="ChEBI" id="CHEBI:15378"/>
        <dbReference type="ChEBI" id="CHEBI:16452"/>
        <dbReference type="ChEBI" id="CHEBI:16526"/>
        <dbReference type="ChEBI" id="CHEBI:29101"/>
        <dbReference type="EC" id="7.2.4.2"/>
    </reaction>
</comment>
<dbReference type="KEGG" id="rfo:REIFOR_00980"/>
<dbReference type="Proteomes" id="UP000229757">
    <property type="component" value="Chromosome"/>
</dbReference>
<reference evidence="6 7" key="1">
    <citation type="journal article" date="2017" name="Environ. Microbiol.">
        <title>Genomic and physiological analyses of 'Reinekea forsetii' reveal a versatile opportunistic lifestyle during spring algae blooms.</title>
        <authorList>
            <person name="Avci B."/>
            <person name="Hahnke R.L."/>
            <person name="Chafee M."/>
            <person name="Fischer T."/>
            <person name="Gruber-Vodicka H."/>
            <person name="Tegetmeyer H.E."/>
            <person name="Harder J."/>
            <person name="Fuchs B.M."/>
            <person name="Amann R.I."/>
            <person name="Teeling H."/>
        </authorList>
    </citation>
    <scope>NUCLEOTIDE SEQUENCE [LARGE SCALE GENOMIC DNA]</scope>
    <source>
        <strain evidence="6 7">Hel1_31_D35</strain>
    </source>
</reference>
<dbReference type="GO" id="GO:0016829">
    <property type="term" value="F:lyase activity"/>
    <property type="evidence" value="ECO:0007669"/>
    <property type="project" value="UniProtKB-KW"/>
</dbReference>
<keyword evidence="1" id="KW-1003">Cell membrane</keyword>
<dbReference type="Pfam" id="PF04277">
    <property type="entry name" value="OAD_gamma"/>
    <property type="match status" value="1"/>
</dbReference>
<dbReference type="NCBIfam" id="TIGR01195">
    <property type="entry name" value="oadG_fam"/>
    <property type="match status" value="1"/>
</dbReference>
<evidence type="ECO:0000256" key="4">
    <source>
        <dbReference type="ARBA" id="ARBA00023136"/>
    </source>
</evidence>
<dbReference type="AlphaFoldDB" id="A0A2K8KS70"/>
<evidence type="ECO:0000313" key="6">
    <source>
        <dbReference type="EMBL" id="ATX76144.1"/>
    </source>
</evidence>
<gene>
    <name evidence="6" type="ORF">REIFOR_00980</name>
</gene>
<evidence type="ECO:0000256" key="2">
    <source>
        <dbReference type="ARBA" id="ARBA00022692"/>
    </source>
</evidence>
<dbReference type="RefSeq" id="WP_100256506.1">
    <property type="nucleotide sequence ID" value="NZ_CP011797.1"/>
</dbReference>
<organism evidence="6 7">
    <name type="scientific">Reinekea forsetii</name>
    <dbReference type="NCBI Taxonomy" id="1336806"/>
    <lineage>
        <taxon>Bacteria</taxon>
        <taxon>Pseudomonadati</taxon>
        <taxon>Pseudomonadota</taxon>
        <taxon>Gammaproteobacteria</taxon>
        <taxon>Oceanospirillales</taxon>
        <taxon>Saccharospirillaceae</taxon>
        <taxon>Reinekea</taxon>
    </lineage>
</organism>
<keyword evidence="5" id="KW-0406">Ion transport</keyword>
<dbReference type="GO" id="GO:0036376">
    <property type="term" value="P:sodium ion export across plasma membrane"/>
    <property type="evidence" value="ECO:0007669"/>
    <property type="project" value="InterPro"/>
</dbReference>
<comment type="cofactor">
    <cofactor evidence="5">
        <name>Na(+)</name>
        <dbReference type="ChEBI" id="CHEBI:29101"/>
    </cofactor>
</comment>
<keyword evidence="5" id="KW-0739">Sodium transport</keyword>
<dbReference type="EMBL" id="CP011797">
    <property type="protein sequence ID" value="ATX76144.1"/>
    <property type="molecule type" value="Genomic_DNA"/>
</dbReference>
<evidence type="ECO:0000313" key="7">
    <source>
        <dbReference type="Proteomes" id="UP000229757"/>
    </source>
</evidence>
<keyword evidence="4 5" id="KW-0472">Membrane</keyword>
<accession>A0A2K8KS70</accession>
<comment type="function">
    <text evidence="5">Catalyzes the decarboxylation of oxaloacetate coupled to Na(+) translocation.</text>
</comment>
<dbReference type="InterPro" id="IPR005899">
    <property type="entry name" value="Na_pump_deCOase"/>
</dbReference>
<keyword evidence="5" id="KW-0915">Sodium</keyword>
<protein>
    <recommendedName>
        <fullName evidence="5">Oxaloacetate decarboxylase gamma chain</fullName>
        <ecNumber evidence="5">7.2.4.2</ecNumber>
    </recommendedName>
</protein>
<proteinExistence type="inferred from homology"/>
<sequence>MSELMRDSLDLMVMGMGTVFVFLALLVLATTAMSQIIRRMPGTNELENAQTAAKRTNNNDLTEVAAVAAAVSKVHKG</sequence>
<keyword evidence="3" id="KW-1133">Transmembrane helix</keyword>
<dbReference type="GO" id="GO:0015451">
    <property type="term" value="F:decarboxylation-driven active transmembrane transporter activity"/>
    <property type="evidence" value="ECO:0007669"/>
    <property type="project" value="UniProtKB-EC"/>
</dbReference>
<dbReference type="EC" id="7.2.4.2" evidence="5"/>
<keyword evidence="2 5" id="KW-0812">Transmembrane</keyword>
<evidence type="ECO:0000256" key="3">
    <source>
        <dbReference type="ARBA" id="ARBA00022989"/>
    </source>
</evidence>
<keyword evidence="7" id="KW-1185">Reference proteome</keyword>
<keyword evidence="5" id="KW-0813">Transport</keyword>
<comment type="similarity">
    <text evidence="5">Belongs to the OadG family.</text>
</comment>
<evidence type="ECO:0000256" key="1">
    <source>
        <dbReference type="ARBA" id="ARBA00022475"/>
    </source>
</evidence>
<keyword evidence="6" id="KW-0456">Lyase</keyword>
<name>A0A2K8KS70_9GAMM</name>
<comment type="subcellular location">
    <subcellularLocation>
        <location evidence="5">Cell membrane</location>
        <topology evidence="5">Single-pass membrane protein</topology>
    </subcellularLocation>
</comment>
<dbReference type="GO" id="GO:0015081">
    <property type="term" value="F:sodium ion transmembrane transporter activity"/>
    <property type="evidence" value="ECO:0007669"/>
    <property type="project" value="InterPro"/>
</dbReference>
<dbReference type="GO" id="GO:0005886">
    <property type="term" value="C:plasma membrane"/>
    <property type="evidence" value="ECO:0007669"/>
    <property type="project" value="UniProtKB-SubCell"/>
</dbReference>
<evidence type="ECO:0000256" key="5">
    <source>
        <dbReference type="RuleBase" id="RU004278"/>
    </source>
</evidence>